<keyword evidence="3" id="KW-1185">Reference proteome</keyword>
<accession>A0A812QZ12</accession>
<reference evidence="2" key="1">
    <citation type="submission" date="2021-02" db="EMBL/GenBank/DDBJ databases">
        <authorList>
            <person name="Dougan E. K."/>
            <person name="Rhodes N."/>
            <person name="Thang M."/>
            <person name="Chan C."/>
        </authorList>
    </citation>
    <scope>NUCLEOTIDE SEQUENCE</scope>
</reference>
<evidence type="ECO:0000256" key="1">
    <source>
        <dbReference type="SAM" id="Phobius"/>
    </source>
</evidence>
<gene>
    <name evidence="2" type="ORF">SPIL2461_LOCUS10163</name>
</gene>
<feature type="non-terminal residue" evidence="2">
    <location>
        <position position="1"/>
    </location>
</feature>
<organism evidence="2 3">
    <name type="scientific">Symbiodinium pilosum</name>
    <name type="common">Dinoflagellate</name>
    <dbReference type="NCBI Taxonomy" id="2952"/>
    <lineage>
        <taxon>Eukaryota</taxon>
        <taxon>Sar</taxon>
        <taxon>Alveolata</taxon>
        <taxon>Dinophyceae</taxon>
        <taxon>Suessiales</taxon>
        <taxon>Symbiodiniaceae</taxon>
        <taxon>Symbiodinium</taxon>
    </lineage>
</organism>
<feature type="transmembrane region" description="Helical" evidence="1">
    <location>
        <begin position="112"/>
        <end position="132"/>
    </location>
</feature>
<protein>
    <submittedName>
        <fullName evidence="2">Uncharacterized protein</fullName>
    </submittedName>
</protein>
<evidence type="ECO:0000313" key="2">
    <source>
        <dbReference type="EMBL" id="CAE7412153.1"/>
    </source>
</evidence>
<name>A0A812QZ12_SYMPI</name>
<dbReference type="Proteomes" id="UP000649617">
    <property type="component" value="Unassembled WGS sequence"/>
</dbReference>
<comment type="caution">
    <text evidence="2">The sequence shown here is derived from an EMBL/GenBank/DDBJ whole genome shotgun (WGS) entry which is preliminary data.</text>
</comment>
<evidence type="ECO:0000313" key="3">
    <source>
        <dbReference type="Proteomes" id="UP000649617"/>
    </source>
</evidence>
<keyword evidence="1" id="KW-0472">Membrane</keyword>
<keyword evidence="1" id="KW-0812">Transmembrane</keyword>
<sequence length="138" mass="14432">VTVQIGQTISAMPVPEHPGWLMDAESKLYFPMNHPNTGVAVFSLVGSGLKTSAIGRSLDVEQGMGSQALKPEDDATCEKVATGLSLCCPIVGCVTFCISAANNKEGSQKRKWGNIACAVGTCSFLAVLVLQVSRMGSL</sequence>
<proteinExistence type="predicted"/>
<dbReference type="EMBL" id="CAJNIZ010018558">
    <property type="protein sequence ID" value="CAE7412153.1"/>
    <property type="molecule type" value="Genomic_DNA"/>
</dbReference>
<keyword evidence="1" id="KW-1133">Transmembrane helix</keyword>
<dbReference type="AlphaFoldDB" id="A0A812QZ12"/>